<feature type="compositionally biased region" description="Basic residues" evidence="1">
    <location>
        <begin position="81"/>
        <end position="93"/>
    </location>
</feature>
<evidence type="ECO:0000313" key="2">
    <source>
        <dbReference type="EMBL" id="KAJ3650871.1"/>
    </source>
</evidence>
<feature type="region of interest" description="Disordered" evidence="1">
    <location>
        <begin position="71"/>
        <end position="105"/>
    </location>
</feature>
<evidence type="ECO:0000313" key="3">
    <source>
        <dbReference type="Proteomes" id="UP001168821"/>
    </source>
</evidence>
<protein>
    <submittedName>
        <fullName evidence="2">Uncharacterized protein</fullName>
    </submittedName>
</protein>
<dbReference type="AlphaFoldDB" id="A0AA38MC47"/>
<keyword evidence="3" id="KW-1185">Reference proteome</keyword>
<accession>A0AA38MC47</accession>
<proteinExistence type="predicted"/>
<comment type="caution">
    <text evidence="2">The sequence shown here is derived from an EMBL/GenBank/DDBJ whole genome shotgun (WGS) entry which is preliminary data.</text>
</comment>
<organism evidence="2 3">
    <name type="scientific">Zophobas morio</name>
    <dbReference type="NCBI Taxonomy" id="2755281"/>
    <lineage>
        <taxon>Eukaryota</taxon>
        <taxon>Metazoa</taxon>
        <taxon>Ecdysozoa</taxon>
        <taxon>Arthropoda</taxon>
        <taxon>Hexapoda</taxon>
        <taxon>Insecta</taxon>
        <taxon>Pterygota</taxon>
        <taxon>Neoptera</taxon>
        <taxon>Endopterygota</taxon>
        <taxon>Coleoptera</taxon>
        <taxon>Polyphaga</taxon>
        <taxon>Cucujiformia</taxon>
        <taxon>Tenebrionidae</taxon>
        <taxon>Zophobas</taxon>
    </lineage>
</organism>
<dbReference type="EMBL" id="JALNTZ010000005">
    <property type="protein sequence ID" value="KAJ3650871.1"/>
    <property type="molecule type" value="Genomic_DNA"/>
</dbReference>
<gene>
    <name evidence="2" type="ORF">Zmor_016949</name>
</gene>
<sequence>MKSKSLSLLATTIPSLPAISHNAVLQAEIPLLQKSKNPVTHDRDRQLTNVQPCDNCASHVPTYCVSLAPAVPSRPSEATSRQRRNSCQRRFLPRVRSQPPPIRII</sequence>
<dbReference type="Proteomes" id="UP001168821">
    <property type="component" value="Unassembled WGS sequence"/>
</dbReference>
<evidence type="ECO:0000256" key="1">
    <source>
        <dbReference type="SAM" id="MobiDB-lite"/>
    </source>
</evidence>
<reference evidence="2" key="1">
    <citation type="journal article" date="2023" name="G3 (Bethesda)">
        <title>Whole genome assemblies of Zophobas morio and Tenebrio molitor.</title>
        <authorList>
            <person name="Kaur S."/>
            <person name="Stinson S.A."/>
            <person name="diCenzo G.C."/>
        </authorList>
    </citation>
    <scope>NUCLEOTIDE SEQUENCE</scope>
    <source>
        <strain evidence="2">QUZm001</strain>
    </source>
</reference>
<name>A0AA38MC47_9CUCU</name>